<evidence type="ECO:0000313" key="2">
    <source>
        <dbReference type="EMBL" id="CAB4756726.1"/>
    </source>
</evidence>
<feature type="transmembrane region" description="Helical" evidence="1">
    <location>
        <begin position="36"/>
        <end position="56"/>
    </location>
</feature>
<sequence>MHRATTILTPEPYRLVSVALSGGTGHDTGVTAWNSYSYLFGPLLAFGGIAVMVLILRWSSRRGASVVAPPPKAGPDSEYGLLIPVASPPNYIEGEMLRRRLEAGGLRATLAQTLDGPRLMVWPADEEKARALLKSSRS</sequence>
<accession>A0A6J6UAS9</accession>
<reference evidence="2" key="1">
    <citation type="submission" date="2020-05" db="EMBL/GenBank/DDBJ databases">
        <authorList>
            <person name="Chiriac C."/>
            <person name="Salcher M."/>
            <person name="Ghai R."/>
            <person name="Kavagutti S V."/>
        </authorList>
    </citation>
    <scope>NUCLEOTIDE SEQUENCE</scope>
</reference>
<evidence type="ECO:0000256" key="1">
    <source>
        <dbReference type="SAM" id="Phobius"/>
    </source>
</evidence>
<keyword evidence="1" id="KW-0812">Transmembrane</keyword>
<keyword evidence="1" id="KW-0472">Membrane</keyword>
<proteinExistence type="predicted"/>
<name>A0A6J6UAS9_9ZZZZ</name>
<evidence type="ECO:0000313" key="3">
    <source>
        <dbReference type="EMBL" id="CAB5001188.1"/>
    </source>
</evidence>
<dbReference type="EMBL" id="CAFBPD010000040">
    <property type="protein sequence ID" value="CAB5001188.1"/>
    <property type="molecule type" value="Genomic_DNA"/>
</dbReference>
<dbReference type="AlphaFoldDB" id="A0A6J6UAS9"/>
<protein>
    <submittedName>
        <fullName evidence="2">Unannotated protein</fullName>
    </submittedName>
</protein>
<gene>
    <name evidence="2" type="ORF">UFOPK2786_01598</name>
    <name evidence="3" type="ORF">UFOPK4061_00326</name>
</gene>
<keyword evidence="1" id="KW-1133">Transmembrane helix</keyword>
<dbReference type="EMBL" id="CAEZYW010000296">
    <property type="protein sequence ID" value="CAB4756726.1"/>
    <property type="molecule type" value="Genomic_DNA"/>
</dbReference>
<organism evidence="2">
    <name type="scientific">freshwater metagenome</name>
    <dbReference type="NCBI Taxonomy" id="449393"/>
    <lineage>
        <taxon>unclassified sequences</taxon>
        <taxon>metagenomes</taxon>
        <taxon>ecological metagenomes</taxon>
    </lineage>
</organism>